<dbReference type="Pfam" id="PF14516">
    <property type="entry name" value="AAA_35"/>
    <property type="match status" value="1"/>
</dbReference>
<reference evidence="2 3" key="1">
    <citation type="submission" date="2024-09" db="EMBL/GenBank/DDBJ databases">
        <title>Floridaenema gen nov. (Aerosakkonemataceae, Aerosakkonematales ord. nov., Cyanobacteria) from benthic tropical and subtropical fresh waters, with the description of four new species.</title>
        <authorList>
            <person name="Moretto J.A."/>
            <person name="Berthold D.E."/>
            <person name="Lefler F.W."/>
            <person name="Huang I.-S."/>
            <person name="Laughinghouse H. IV."/>
        </authorList>
    </citation>
    <scope>NUCLEOTIDE SEQUENCE [LARGE SCALE GENOMIC DNA]</scope>
    <source>
        <strain evidence="2 3">BLCC-F50</strain>
    </source>
</reference>
<dbReference type="SUPFAM" id="SSF52540">
    <property type="entry name" value="P-loop containing nucleoside triphosphate hydrolases"/>
    <property type="match status" value="1"/>
</dbReference>
<evidence type="ECO:0000259" key="1">
    <source>
        <dbReference type="Pfam" id="PF26355"/>
    </source>
</evidence>
<feature type="domain" description="vWA-MoxR associated protein N-terminal HTH" evidence="1">
    <location>
        <begin position="1"/>
        <end position="84"/>
    </location>
</feature>
<dbReference type="RefSeq" id="WP_413265883.1">
    <property type="nucleotide sequence ID" value="NZ_JBHFNR010000190.1"/>
</dbReference>
<dbReference type="Proteomes" id="UP001576784">
    <property type="component" value="Unassembled WGS sequence"/>
</dbReference>
<dbReference type="InterPro" id="IPR027417">
    <property type="entry name" value="P-loop_NTPase"/>
</dbReference>
<dbReference type="InterPro" id="IPR058651">
    <property type="entry name" value="HTH_VMAP-M9"/>
</dbReference>
<evidence type="ECO:0000313" key="3">
    <source>
        <dbReference type="Proteomes" id="UP001576784"/>
    </source>
</evidence>
<comment type="caution">
    <text evidence="2">The sequence shown here is derived from an EMBL/GenBank/DDBJ whole genome shotgun (WGS) entry which is preliminary data.</text>
</comment>
<proteinExistence type="predicted"/>
<protein>
    <submittedName>
        <fullName evidence="2">AAA-like domain-containing protein</fullName>
    </submittedName>
</protein>
<keyword evidence="3" id="KW-1185">Reference proteome</keyword>
<name>A0ABV4XYE1_9CYAN</name>
<sequence>MDIEYAIALADQLIFEKTNLHLSTLQVEIFRGAWVGQTYEEVAETCSCSITHVRRVGVTLWELLSLSLKEEVNKKSFRAALERYNKLKLELDSTDTDPPVTIVQNFNRSTRKKPKRSSVVSEQNLQFPEGPVEIGSSFYVERPTIETRCYEAILKPGGLIRIKASRQMGKTSLLTRILDHARQYKYQTVSLNLQLVDSNIFLDLDRFLQWFCAIVTRKLQLPLNLSEYWDDVFGSKTSCKDYFESYLLPQLEQPLVLALDEVDAIFPYPEIADNFFALLRAWYEEAKNSDVWRNLRLVLVHSTEVYIPLNINQSPFNVGLPIELPELSLEQVKELAELHNFNWNDHQTELLMKMISGHPYLVRVALYHIAHHQMPLGEFLQLAPTEASPYSDHLRRHLLAIEQQPNLAIALKILLATNKSVELPSQELFQLNRMGLIRLKDNQVTLRCELYRQYFRDRL</sequence>
<organism evidence="2 3">
    <name type="scientific">Floridaenema flaviceps BLCC-F50</name>
    <dbReference type="NCBI Taxonomy" id="3153642"/>
    <lineage>
        <taxon>Bacteria</taxon>
        <taxon>Bacillati</taxon>
        <taxon>Cyanobacteriota</taxon>
        <taxon>Cyanophyceae</taxon>
        <taxon>Oscillatoriophycideae</taxon>
        <taxon>Aerosakkonematales</taxon>
        <taxon>Aerosakkonemataceae</taxon>
        <taxon>Floridanema</taxon>
        <taxon>Floridanema flaviceps</taxon>
    </lineage>
</organism>
<evidence type="ECO:0000313" key="2">
    <source>
        <dbReference type="EMBL" id="MFB2896253.1"/>
    </source>
</evidence>
<dbReference type="EMBL" id="JBHFNR010000190">
    <property type="protein sequence ID" value="MFB2896253.1"/>
    <property type="molecule type" value="Genomic_DNA"/>
</dbReference>
<dbReference type="Pfam" id="PF26355">
    <property type="entry name" value="HTH_VMAP-M9"/>
    <property type="match status" value="1"/>
</dbReference>
<dbReference type="Gene3D" id="3.40.50.300">
    <property type="entry name" value="P-loop containing nucleotide triphosphate hydrolases"/>
    <property type="match status" value="1"/>
</dbReference>
<gene>
    <name evidence="2" type="ORF">ACE1CI_25360</name>
</gene>
<accession>A0ABV4XYE1</accession>